<evidence type="ECO:0000256" key="1">
    <source>
        <dbReference type="SAM" id="MobiDB-lite"/>
    </source>
</evidence>
<dbReference type="PANTHER" id="PTHR43591:SF24">
    <property type="entry name" value="2-METHOXY-6-POLYPRENYL-1,4-BENZOQUINOL METHYLASE, MITOCHONDRIAL"/>
    <property type="match status" value="1"/>
</dbReference>
<dbReference type="SUPFAM" id="SSF53335">
    <property type="entry name" value="S-adenosyl-L-methionine-dependent methyltransferases"/>
    <property type="match status" value="1"/>
</dbReference>
<sequence length="277" mass="31849">MTRSSRQKRSVKRRVSKESIMSSGSYAESQTTSEYTADSMDKRVDSIQQHYNFIQHIWQSCFSAPVEEALMRGSFVLDIGCGTGNWLKEMANEYKCSEFVGVDILRHLTAEVNQLTNITFVQSNVLELLPFEENHFDYVRISNMILCFPENEWGNLLNEVARILKPGGYVEIEEPDLEISNRGPILDHMVSCCLEIYTQHGINSKLHTRLELYLASTNQFTDVEWDHKIFSFSSFNDIPGLSLGEVSYYFVGDIAPRIAEYMGVTEKELIFMFDQIQ</sequence>
<dbReference type="GO" id="GO:0008168">
    <property type="term" value="F:methyltransferase activity"/>
    <property type="evidence" value="ECO:0007669"/>
    <property type="project" value="TreeGrafter"/>
</dbReference>
<dbReference type="AlphaFoldDB" id="A0A9N9C7N8"/>
<comment type="caution">
    <text evidence="3">The sequence shown here is derived from an EMBL/GenBank/DDBJ whole genome shotgun (WGS) entry which is preliminary data.</text>
</comment>
<dbReference type="OrthoDB" id="2013972at2759"/>
<dbReference type="InterPro" id="IPR029063">
    <property type="entry name" value="SAM-dependent_MTases_sf"/>
</dbReference>
<dbReference type="Proteomes" id="UP000789831">
    <property type="component" value="Unassembled WGS sequence"/>
</dbReference>
<dbReference type="Pfam" id="PF13649">
    <property type="entry name" value="Methyltransf_25"/>
    <property type="match status" value="1"/>
</dbReference>
<accession>A0A9N9C7N8</accession>
<dbReference type="PANTHER" id="PTHR43591">
    <property type="entry name" value="METHYLTRANSFERASE"/>
    <property type="match status" value="1"/>
</dbReference>
<feature type="compositionally biased region" description="Basic residues" evidence="1">
    <location>
        <begin position="1"/>
        <end position="15"/>
    </location>
</feature>
<feature type="compositionally biased region" description="Polar residues" evidence="1">
    <location>
        <begin position="20"/>
        <end position="34"/>
    </location>
</feature>
<feature type="region of interest" description="Disordered" evidence="1">
    <location>
        <begin position="1"/>
        <end position="34"/>
    </location>
</feature>
<evidence type="ECO:0000259" key="2">
    <source>
        <dbReference type="Pfam" id="PF13649"/>
    </source>
</evidence>
<dbReference type="CDD" id="cd02440">
    <property type="entry name" value="AdoMet_MTases"/>
    <property type="match status" value="1"/>
</dbReference>
<proteinExistence type="predicted"/>
<evidence type="ECO:0000313" key="4">
    <source>
        <dbReference type="Proteomes" id="UP000789831"/>
    </source>
</evidence>
<keyword evidence="4" id="KW-1185">Reference proteome</keyword>
<dbReference type="InterPro" id="IPR041698">
    <property type="entry name" value="Methyltransf_25"/>
</dbReference>
<evidence type="ECO:0000313" key="3">
    <source>
        <dbReference type="EMBL" id="CAG8589365.1"/>
    </source>
</evidence>
<dbReference type="EMBL" id="CAJVPL010001834">
    <property type="protein sequence ID" value="CAG8589365.1"/>
    <property type="molecule type" value="Genomic_DNA"/>
</dbReference>
<name>A0A9N9C7N8_9GLOM</name>
<dbReference type="Gene3D" id="3.40.50.150">
    <property type="entry name" value="Vaccinia Virus protein VP39"/>
    <property type="match status" value="1"/>
</dbReference>
<reference evidence="3" key="1">
    <citation type="submission" date="2021-06" db="EMBL/GenBank/DDBJ databases">
        <authorList>
            <person name="Kallberg Y."/>
            <person name="Tangrot J."/>
            <person name="Rosling A."/>
        </authorList>
    </citation>
    <scope>NUCLEOTIDE SEQUENCE</scope>
    <source>
        <strain evidence="3">MT106</strain>
    </source>
</reference>
<protein>
    <submittedName>
        <fullName evidence="3">9123_t:CDS:1</fullName>
    </submittedName>
</protein>
<gene>
    <name evidence="3" type="ORF">AGERDE_LOCUS8528</name>
</gene>
<organism evidence="3 4">
    <name type="scientific">Ambispora gerdemannii</name>
    <dbReference type="NCBI Taxonomy" id="144530"/>
    <lineage>
        <taxon>Eukaryota</taxon>
        <taxon>Fungi</taxon>
        <taxon>Fungi incertae sedis</taxon>
        <taxon>Mucoromycota</taxon>
        <taxon>Glomeromycotina</taxon>
        <taxon>Glomeromycetes</taxon>
        <taxon>Archaeosporales</taxon>
        <taxon>Ambisporaceae</taxon>
        <taxon>Ambispora</taxon>
    </lineage>
</organism>
<feature type="domain" description="Methyltransferase" evidence="2">
    <location>
        <begin position="76"/>
        <end position="168"/>
    </location>
</feature>
<feature type="non-terminal residue" evidence="3">
    <location>
        <position position="277"/>
    </location>
</feature>